<dbReference type="AlphaFoldDB" id="A0A4Y2J4S4"/>
<name>A0A4Y2J4S4_ARAVE</name>
<reference evidence="2 3" key="1">
    <citation type="journal article" date="2019" name="Sci. Rep.">
        <title>Orb-weaving spider Araneus ventricosus genome elucidates the spidroin gene catalogue.</title>
        <authorList>
            <person name="Kono N."/>
            <person name="Nakamura H."/>
            <person name="Ohtoshi R."/>
            <person name="Moran D.A.P."/>
            <person name="Shinohara A."/>
            <person name="Yoshida Y."/>
            <person name="Fujiwara M."/>
            <person name="Mori M."/>
            <person name="Tomita M."/>
            <person name="Arakawa K."/>
        </authorList>
    </citation>
    <scope>NUCLEOTIDE SEQUENCE [LARGE SCALE GENOMIC DNA]</scope>
</reference>
<comment type="caution">
    <text evidence="2">The sequence shown here is derived from an EMBL/GenBank/DDBJ whole genome shotgun (WGS) entry which is preliminary data.</text>
</comment>
<evidence type="ECO:0000256" key="1">
    <source>
        <dbReference type="SAM" id="MobiDB-lite"/>
    </source>
</evidence>
<feature type="compositionally biased region" description="Polar residues" evidence="1">
    <location>
        <begin position="72"/>
        <end position="94"/>
    </location>
</feature>
<dbReference type="EMBL" id="BGPR01003137">
    <property type="protein sequence ID" value="GBM84166.1"/>
    <property type="molecule type" value="Genomic_DNA"/>
</dbReference>
<organism evidence="2 3">
    <name type="scientific">Araneus ventricosus</name>
    <name type="common">Orbweaver spider</name>
    <name type="synonym">Epeira ventricosa</name>
    <dbReference type="NCBI Taxonomy" id="182803"/>
    <lineage>
        <taxon>Eukaryota</taxon>
        <taxon>Metazoa</taxon>
        <taxon>Ecdysozoa</taxon>
        <taxon>Arthropoda</taxon>
        <taxon>Chelicerata</taxon>
        <taxon>Arachnida</taxon>
        <taxon>Araneae</taxon>
        <taxon>Araneomorphae</taxon>
        <taxon>Entelegynae</taxon>
        <taxon>Araneoidea</taxon>
        <taxon>Araneidae</taxon>
        <taxon>Araneus</taxon>
    </lineage>
</organism>
<feature type="region of interest" description="Disordered" evidence="1">
    <location>
        <begin position="19"/>
        <end position="94"/>
    </location>
</feature>
<gene>
    <name evidence="2" type="ORF">AVEN_256620_1</name>
</gene>
<feature type="compositionally biased region" description="Basic and acidic residues" evidence="1">
    <location>
        <begin position="58"/>
        <end position="68"/>
    </location>
</feature>
<evidence type="ECO:0000313" key="2">
    <source>
        <dbReference type="EMBL" id="GBM84166.1"/>
    </source>
</evidence>
<protein>
    <submittedName>
        <fullName evidence="2">Uncharacterized protein</fullName>
    </submittedName>
</protein>
<accession>A0A4Y2J4S4</accession>
<sequence length="94" mass="10215">MFENSEFKIPTVFPEGGLAVRSQLQDRRVPSSKPDSTEDPSGMLACCTLNQTLGGKRPPTDVVRKHGEVVPNQMSSSSNRGSKLQGPSYSPFSF</sequence>
<keyword evidence="3" id="KW-1185">Reference proteome</keyword>
<evidence type="ECO:0000313" key="3">
    <source>
        <dbReference type="Proteomes" id="UP000499080"/>
    </source>
</evidence>
<dbReference type="Proteomes" id="UP000499080">
    <property type="component" value="Unassembled WGS sequence"/>
</dbReference>
<proteinExistence type="predicted"/>